<dbReference type="InterPro" id="IPR001599">
    <property type="entry name" value="Macroglobln_a2"/>
</dbReference>
<keyword evidence="7" id="KW-1185">Reference proteome</keyword>
<dbReference type="Pfam" id="PF01835">
    <property type="entry name" value="MG2"/>
    <property type="match status" value="1"/>
</dbReference>
<dbReference type="GO" id="GO:0004866">
    <property type="term" value="F:endopeptidase inhibitor activity"/>
    <property type="evidence" value="ECO:0007669"/>
    <property type="project" value="InterPro"/>
</dbReference>
<proteinExistence type="inferred from homology"/>
<dbReference type="Gene3D" id="2.60.40.1930">
    <property type="match status" value="1"/>
</dbReference>
<sequence length="2036" mass="222781">MALSKPCAHWPNKFIQRETMALPLAHHLRCLALGLSAASLSFAHAATIQSITPSGRVSDAVQVVVTMQQAAVPVGQPTATAPVVVRCNGNEAAGQGRWLDERRWVFDFNHAIAGGQRCEVQSSASFKDLDGTSISPAKSQTFNTGGPSVERILPYTWDGKIDEQQHFLLFLNSPVDTATIASRAWCQSKDVGERIPVRILDEKEHQSLLDNLASGYQSSYEEDSNTPSIALTCQRRLTAGSELSLVWGKGIAAPNGLKTEEQDTFEFEVRSPFQATFSCEREQASKPCIPVLPVTVRLSADVDMRWIEQFTLRSADQQWQPVVQSRDEWGYGEGDDTTVAQWKNNPAAYEGRSFNWLRFDGPFPEQAKLTLTVPKELKDDAGRPLDNAAAYPLEISMAPAPALAKFPSGDFAVIERFAEGYHEDALLPITLRKVEAPLPITILPVQSDADIIEWMFRTERLSPGGYVDRAQAQSLGINNLPTINSNDPDEREPSYVETRAISLLAHVQGTQTQTIPASTDNQNRASTEVVGIPLQSGFQVVEVASPALGESLLNPEYASKRVLYARTSVLVTNLAVHFKLGAENALAWVTSLDSGQPVANAKVQISRCNGDVVANATTDSEGIARFDDVAGQPSECRREGFYWNARAYMVSARSADGKDLGLVWSDWSRGIEPWRFNVPTASFYNSSQESVAHTVLDRTLLRAGETVSMKHFLRTETLQGFGSPTQADLPHTLVVQHIGSGKKYEQALQWSTSAEGAASATSELKLPKAAALGQYSITLQGDRYDNSYSTTNFRVEEFRLPVFEGSIVPVGSPHLIATDSVDMNVQLGYVSGGAAANWPVQVSAMLEPRSLRFEHYPNYSFDAPQHNAQSDSADSEGSDAAATLDTQRKRLLLDKKALQLNQQGNATVTVAGLASAVNDQGNGLADLRVEATFEDPNGEMQTITSVRPWWPSDAVVGIATDSWISVKKPLPVRTITLNPDGKPQANTQVQVKALAHTTLTTRKRMVGGFYKYEHHYETKDLGTVCTGQSDSSGRFDCTANLQEPGQIELVAQIQDSAGRAFSTATQVWVTREGEMWFDGEASDRMDVLPEKPSYEPGETARFQVRMPYRKAQALIAVEREGILETHLVELSGQDPSFTLKVGDAWAPNMYVSVLAVRGRLREVPWYSFFTWGFRSPVVWWNAWRNDTGEAVAPTAMVDLSKPSHRLGVAAIKVGHEGHRIQVKLSADKPRYATREQATLSIEATLPNGKPAAHAEVALAVVDKALLELSPNTTWDLLAAMMQTRSWAVQTSTAQMEVLGRRHYGRKSAPAGGGGGSGADGATRELFDTLVSWQPRIQLDANGKAQVKVPLNDSFTTFHAAAVVDAGLQYFGTGSNELVVAQDLQLISGLPPVVREGDQYDARFTVRNSTPQTMQVQVTGHYGNNTLNPTTVDIPAGSAQTVQWRVTAPLLQSQDPQETMQWTLQASASNNALSDSLSLTQTLLPAVPVTVRQASLRQITEPVDLQIGMPQDAIEGRGHLQIDAQASLGGDLLPGLKRWWQWYPYGCLEQRYGKAIGLMDKDLFQAVHDDVSSYLDQDGLASFFPPRYPDSGSIYLTAHLLAVDAAMQTLGESAMRLDEDSRKTMLDALTNVVEGRLERKNEIVRKDRTVDRLFVVSALSAHGVANTSMLETMQIAPQRLPTHALLDWLQVLKTLPNIAQHDARMQEVEQELRSRIIQTGGAVLFTTERSDDWWWMMQNGDSNAARLLLLTADLPSWKDDMGGLASGLLARQKNGAWGTTTANTWGQLALRNFARLHESEVVAGSLNAQLAGQQQQAQWPDQPAATGSSASQPVNTSTDKLRMDFAWPDAIARLGDADSASRLHIEQQGSGKPWVTISALAAVPIQAPVSSGLRVEKTITPVQQAQAGQWQQGDIYRVTLTVHSNAQVGMTALTDPIPTGSTILGTGLGRDARIAADSQSDSSTSSNWSVAWEERKMDAMRVYFYGLPKGATRYQYTVRMNQPGTFYLPPTRAEALYMPQVFGETPNTTITIGDMAR</sequence>
<dbReference type="InterPro" id="IPR051802">
    <property type="entry name" value="YfhM-like"/>
</dbReference>
<reference evidence="6 7" key="1">
    <citation type="journal article" date="2015" name="Antonie Van Leeuwenhoek">
        <title>Lampropedia puyangensis sp. nov., isolated from symptomatic bark of Populus ? euramericana canker and emended description of Lampropedia hyalina (Ehrenberg 1832) Lee et al. 2004.</title>
        <authorList>
            <person name="Li Y."/>
            <person name="Wang T."/>
            <person name="Piao C.G."/>
            <person name="Wang L.F."/>
            <person name="Tian G.Z."/>
            <person name="Zhu T.H."/>
            <person name="Guo M.W."/>
        </authorList>
    </citation>
    <scope>NUCLEOTIDE SEQUENCE [LARGE SCALE GENOMIC DNA]</scope>
    <source>
        <strain evidence="6 7">2-bin</strain>
    </source>
</reference>
<dbReference type="SUPFAM" id="SSF48239">
    <property type="entry name" value="Terpenoid cyclases/Protein prenyltransferases"/>
    <property type="match status" value="1"/>
</dbReference>
<dbReference type="SMART" id="SM01359">
    <property type="entry name" value="A2M_N_2"/>
    <property type="match status" value="1"/>
</dbReference>
<accession>A0A4S8EW30</accession>
<evidence type="ECO:0000313" key="6">
    <source>
        <dbReference type="EMBL" id="THT98460.1"/>
    </source>
</evidence>
<dbReference type="InterPro" id="IPR002890">
    <property type="entry name" value="MG2"/>
</dbReference>
<feature type="region of interest" description="Disordered" evidence="2">
    <location>
        <begin position="1812"/>
        <end position="1836"/>
    </location>
</feature>
<feature type="compositionally biased region" description="Polar residues" evidence="2">
    <location>
        <begin position="1825"/>
        <end position="1836"/>
    </location>
</feature>
<dbReference type="InterPro" id="IPR011625">
    <property type="entry name" value="A2M_N_BRD"/>
</dbReference>
<dbReference type="PANTHER" id="PTHR40094">
    <property type="entry name" value="ALPHA-2-MACROGLOBULIN HOMOLOG"/>
    <property type="match status" value="1"/>
</dbReference>
<dbReference type="InterPro" id="IPR021868">
    <property type="entry name" value="Alpha_2_Macroglob_MG3"/>
</dbReference>
<feature type="domain" description="Alpha-2-macroglobulin" evidence="5">
    <location>
        <begin position="1331"/>
        <end position="1419"/>
    </location>
</feature>
<evidence type="ECO:0000313" key="7">
    <source>
        <dbReference type="Proteomes" id="UP000308917"/>
    </source>
</evidence>
<dbReference type="InterPro" id="IPR041246">
    <property type="entry name" value="Bact_MG10"/>
</dbReference>
<keyword evidence="3" id="KW-0732">Signal</keyword>
<organism evidence="6 7">
    <name type="scientific">Lampropedia puyangensis</name>
    <dbReference type="NCBI Taxonomy" id="1330072"/>
    <lineage>
        <taxon>Bacteria</taxon>
        <taxon>Pseudomonadati</taxon>
        <taxon>Pseudomonadota</taxon>
        <taxon>Betaproteobacteria</taxon>
        <taxon>Burkholderiales</taxon>
        <taxon>Comamonadaceae</taxon>
        <taxon>Lampropedia</taxon>
    </lineage>
</organism>
<dbReference type="SUPFAM" id="SSF49478">
    <property type="entry name" value="Cna protein B-type domain"/>
    <property type="match status" value="1"/>
</dbReference>
<dbReference type="EMBL" id="STFG01000020">
    <property type="protein sequence ID" value="THT98460.1"/>
    <property type="molecule type" value="Genomic_DNA"/>
</dbReference>
<evidence type="ECO:0000256" key="2">
    <source>
        <dbReference type="SAM" id="MobiDB-lite"/>
    </source>
</evidence>
<dbReference type="Proteomes" id="UP000308917">
    <property type="component" value="Unassembled WGS sequence"/>
</dbReference>
<feature type="compositionally biased region" description="Low complexity" evidence="2">
    <location>
        <begin position="1812"/>
        <end position="1824"/>
    </location>
</feature>
<comment type="similarity">
    <text evidence="1">Belongs to the protease inhibitor I39 (alpha-2-macroglobulin) family. Bacterial alpha-2-macroglobulin subfamily.</text>
</comment>
<evidence type="ECO:0000259" key="4">
    <source>
        <dbReference type="SMART" id="SM01359"/>
    </source>
</evidence>
<name>A0A4S8EW30_9BURK</name>
<feature type="domain" description="Alpha-2-macroglobulin bait region" evidence="4">
    <location>
        <begin position="1085"/>
        <end position="1268"/>
    </location>
</feature>
<dbReference type="SMART" id="SM01360">
    <property type="entry name" value="A2M"/>
    <property type="match status" value="1"/>
</dbReference>
<dbReference type="Pfam" id="PF11974">
    <property type="entry name" value="bMG3"/>
    <property type="match status" value="1"/>
</dbReference>
<dbReference type="Pfam" id="PF00207">
    <property type="entry name" value="A2M"/>
    <property type="match status" value="1"/>
</dbReference>
<dbReference type="InterPro" id="IPR008930">
    <property type="entry name" value="Terpenoid_cyclase/PrenylTrfase"/>
</dbReference>
<protein>
    <submittedName>
        <fullName evidence="6">Alpha-2-macroglobulin</fullName>
    </submittedName>
</protein>
<dbReference type="Pfam" id="PF17973">
    <property type="entry name" value="bMG10"/>
    <property type="match status" value="1"/>
</dbReference>
<comment type="caution">
    <text evidence="6">The sequence shown here is derived from an EMBL/GenBank/DDBJ whole genome shotgun (WGS) entry which is preliminary data.</text>
</comment>
<feature type="chain" id="PRO_5020471852" evidence="3">
    <location>
        <begin position="46"/>
        <end position="2036"/>
    </location>
</feature>
<dbReference type="Pfam" id="PF07703">
    <property type="entry name" value="A2M_BRD"/>
    <property type="match status" value="1"/>
</dbReference>
<evidence type="ECO:0000256" key="1">
    <source>
        <dbReference type="ARBA" id="ARBA00010556"/>
    </source>
</evidence>
<gene>
    <name evidence="6" type="ORF">E9531_14125</name>
</gene>
<evidence type="ECO:0000259" key="5">
    <source>
        <dbReference type="SMART" id="SM01360"/>
    </source>
</evidence>
<evidence type="ECO:0000256" key="3">
    <source>
        <dbReference type="SAM" id="SignalP"/>
    </source>
</evidence>
<feature type="signal peptide" evidence="3">
    <location>
        <begin position="1"/>
        <end position="45"/>
    </location>
</feature>
<dbReference type="PANTHER" id="PTHR40094:SF1">
    <property type="entry name" value="UBIQUITIN DOMAIN-CONTAINING PROTEIN"/>
    <property type="match status" value="1"/>
</dbReference>